<dbReference type="InterPro" id="IPR043917">
    <property type="entry name" value="DUF5753"/>
</dbReference>
<reference evidence="2 3" key="1">
    <citation type="submission" date="2020-08" db="EMBL/GenBank/DDBJ databases">
        <title>Genomic Encyclopedia of Type Strains, Phase III (KMG-III): the genomes of soil and plant-associated and newly described type strains.</title>
        <authorList>
            <person name="Whitman W."/>
        </authorList>
    </citation>
    <scope>NUCLEOTIDE SEQUENCE [LARGE SCALE GENOMIC DNA]</scope>
    <source>
        <strain evidence="2 3">CECT 3266</strain>
    </source>
</reference>
<dbReference type="Gene3D" id="1.10.260.40">
    <property type="entry name" value="lambda repressor-like DNA-binding domains"/>
    <property type="match status" value="1"/>
</dbReference>
<dbReference type="Pfam" id="PF19054">
    <property type="entry name" value="DUF5753"/>
    <property type="match status" value="1"/>
</dbReference>
<protein>
    <submittedName>
        <fullName evidence="2">Transcriptional regulator with XRE-family HTH domain</fullName>
    </submittedName>
</protein>
<proteinExistence type="predicted"/>
<name>A0A7W7LQ66_9ACTN</name>
<comment type="caution">
    <text evidence="2">The sequence shown here is derived from an EMBL/GenBank/DDBJ whole genome shotgun (WGS) entry which is preliminary data.</text>
</comment>
<organism evidence="2 3">
    <name type="scientific">Streptomyces olivoverticillatus</name>
    <dbReference type="NCBI Taxonomy" id="66427"/>
    <lineage>
        <taxon>Bacteria</taxon>
        <taxon>Bacillati</taxon>
        <taxon>Actinomycetota</taxon>
        <taxon>Actinomycetes</taxon>
        <taxon>Kitasatosporales</taxon>
        <taxon>Streptomycetaceae</taxon>
        <taxon>Streptomyces</taxon>
    </lineage>
</organism>
<keyword evidence="3" id="KW-1185">Reference proteome</keyword>
<dbReference type="GO" id="GO:0003677">
    <property type="term" value="F:DNA binding"/>
    <property type="evidence" value="ECO:0007669"/>
    <property type="project" value="InterPro"/>
</dbReference>
<evidence type="ECO:0000259" key="1">
    <source>
        <dbReference type="Pfam" id="PF19054"/>
    </source>
</evidence>
<dbReference type="Proteomes" id="UP000556084">
    <property type="component" value="Unassembled WGS sequence"/>
</dbReference>
<dbReference type="AlphaFoldDB" id="A0A7W7LQ66"/>
<evidence type="ECO:0000313" key="2">
    <source>
        <dbReference type="EMBL" id="MBB4894252.1"/>
    </source>
</evidence>
<accession>A0A7W7LQ66</accession>
<sequence>MSGDKQAQTRSATMRMFGSQLMGWRRRAGVSREQLAQEAGYSVDMVKSVKQGRRKPPLQLIDAAELLCKAGGLLRDAAEHIVQSKFPDWFEEYARYEAECASLGLYENQLIPGLFQTEEYARAVFRCNRPPLDDEEIEAGVEARLERQQLLCRTPAAVISLVLEQVTLERWIGGREVMLGQLRHLLKLAELRNIDLQIMPTRRETHAGLAGSMRCLETRDHELLVYSGMQKGSVLLSGPKEVSDLNMRYAILRSQALTPEDSTRLLEKTLGEL</sequence>
<dbReference type="Pfam" id="PF13560">
    <property type="entry name" value="HTH_31"/>
    <property type="match status" value="1"/>
</dbReference>
<dbReference type="InterPro" id="IPR010982">
    <property type="entry name" value="Lambda_DNA-bd_dom_sf"/>
</dbReference>
<dbReference type="RefSeq" id="WP_184350061.1">
    <property type="nucleotide sequence ID" value="NZ_JACHJH010000004.1"/>
</dbReference>
<dbReference type="EMBL" id="JACHJH010000004">
    <property type="protein sequence ID" value="MBB4894252.1"/>
    <property type="molecule type" value="Genomic_DNA"/>
</dbReference>
<gene>
    <name evidence="2" type="ORF">FHS39_003286</name>
</gene>
<dbReference type="InterPro" id="IPR001387">
    <property type="entry name" value="Cro/C1-type_HTH"/>
</dbReference>
<dbReference type="CDD" id="cd00093">
    <property type="entry name" value="HTH_XRE"/>
    <property type="match status" value="1"/>
</dbReference>
<evidence type="ECO:0000313" key="3">
    <source>
        <dbReference type="Proteomes" id="UP000556084"/>
    </source>
</evidence>
<feature type="domain" description="DUF5753" evidence="1">
    <location>
        <begin position="90"/>
        <end position="268"/>
    </location>
</feature>
<dbReference type="SUPFAM" id="SSF47413">
    <property type="entry name" value="lambda repressor-like DNA-binding domains"/>
    <property type="match status" value="1"/>
</dbReference>